<dbReference type="Gene3D" id="3.40.630.170">
    <property type="match status" value="1"/>
</dbReference>
<accession>A0A1V0SD55</accession>
<evidence type="ECO:0000256" key="1">
    <source>
        <dbReference type="ARBA" id="ARBA00009469"/>
    </source>
</evidence>
<evidence type="ECO:0000259" key="7">
    <source>
        <dbReference type="Pfam" id="PF01233"/>
    </source>
</evidence>
<evidence type="ECO:0000259" key="8">
    <source>
        <dbReference type="Pfam" id="PF02799"/>
    </source>
</evidence>
<dbReference type="PANTHER" id="PTHR11377:SF5">
    <property type="entry name" value="GLYCYLPEPTIDE N-TETRADECANOYLTRANSFERASE"/>
    <property type="match status" value="1"/>
</dbReference>
<evidence type="ECO:0000256" key="3">
    <source>
        <dbReference type="ARBA" id="ARBA00022679"/>
    </source>
</evidence>
<organism evidence="9">
    <name type="scientific">Indivirus ILV1</name>
    <dbReference type="NCBI Taxonomy" id="1977633"/>
    <lineage>
        <taxon>Viruses</taxon>
        <taxon>Varidnaviria</taxon>
        <taxon>Bamfordvirae</taxon>
        <taxon>Nucleocytoviricota</taxon>
        <taxon>Megaviricetes</taxon>
        <taxon>Imitervirales</taxon>
        <taxon>Mimiviridae</taxon>
        <taxon>Klosneuvirinae</taxon>
        <taxon>Indivirus</taxon>
    </lineage>
</organism>
<keyword evidence="3 9" id="KW-0808">Transferase</keyword>
<dbReference type="EMBL" id="KY684086">
    <property type="protein sequence ID" value="ARF09649.1"/>
    <property type="molecule type" value="Genomic_DNA"/>
</dbReference>
<evidence type="ECO:0000256" key="5">
    <source>
        <dbReference type="ARBA" id="ARBA00031242"/>
    </source>
</evidence>
<evidence type="ECO:0000256" key="2">
    <source>
        <dbReference type="ARBA" id="ARBA00012923"/>
    </source>
</evidence>
<dbReference type="Pfam" id="PF01233">
    <property type="entry name" value="NMT"/>
    <property type="match status" value="1"/>
</dbReference>
<comment type="similarity">
    <text evidence="1 6">Belongs to the NMT family.</text>
</comment>
<sequence length="392" mass="46531">MNQTQYPKNLESATKYEYKFWNTQPMTKIKEHVTVDTEFNNETLSNQQESLPDGFVWMKYDFSKFEDKQKISLFLSKFYGLDSSAEFSKQYNETYLDWLSNERTYIALGVEYKLATMGFIYGHVQKTQVNRRQLDIVEVNLACIHPKLRNKNLLPRLITELRRQFDSLGYKYGTFSTVNYMSKPFCSSVAWNRVIGAKVLIDTGFIKLDQSLTLEMVKNSSRLPSKLDIENYNFKKMDESHIDRAYELFNNYMDKYNVHPIFNKDDFKREFYNNKFINTFVVENSNGQVLDFFSYYTLTTNVLKNNTKHKNIKRGYLYYYTCQNLTPYKLLQNILILVKTHGVDVFTALDNMENMYVLRELGFDETSTTYHQYMYNLKIPTLQNTQVARIYS</sequence>
<evidence type="ECO:0000313" key="9">
    <source>
        <dbReference type="EMBL" id="ARF09649.1"/>
    </source>
</evidence>
<reference evidence="9" key="1">
    <citation type="journal article" date="2017" name="Science">
        <title>Giant viruses with an expanded complement of translation system components.</title>
        <authorList>
            <person name="Schulz F."/>
            <person name="Yutin N."/>
            <person name="Ivanova N.N."/>
            <person name="Ortega D.R."/>
            <person name="Lee T.K."/>
            <person name="Vierheilig J."/>
            <person name="Daims H."/>
            <person name="Horn M."/>
            <person name="Wagner M."/>
            <person name="Jensen G.J."/>
            <person name="Kyrpides N.C."/>
            <person name="Koonin E.V."/>
            <person name="Woyke T."/>
        </authorList>
    </citation>
    <scope>NUCLEOTIDE SEQUENCE</scope>
    <source>
        <strain evidence="9">ILV1</strain>
    </source>
</reference>
<protein>
    <recommendedName>
        <fullName evidence="2">glycylpeptide N-tetradecanoyltransferase</fullName>
        <ecNumber evidence="2">2.3.1.97</ecNumber>
    </recommendedName>
    <alternativeName>
        <fullName evidence="5">Myristoyl-CoA:protein N-myristoyltransferase</fullName>
    </alternativeName>
</protein>
<dbReference type="InterPro" id="IPR022676">
    <property type="entry name" value="NMT_N"/>
</dbReference>
<dbReference type="SUPFAM" id="SSF55729">
    <property type="entry name" value="Acyl-CoA N-acyltransferases (Nat)"/>
    <property type="match status" value="2"/>
</dbReference>
<evidence type="ECO:0000256" key="4">
    <source>
        <dbReference type="ARBA" id="ARBA00023315"/>
    </source>
</evidence>
<proteinExistence type="inferred from homology"/>
<name>A0A1V0SD55_9VIRU</name>
<dbReference type="InterPro" id="IPR022677">
    <property type="entry name" value="NMT_C"/>
</dbReference>
<gene>
    <name evidence="9" type="ORF">Indivirus_2_28</name>
</gene>
<dbReference type="PANTHER" id="PTHR11377">
    <property type="entry name" value="N-MYRISTOYL TRANSFERASE"/>
    <property type="match status" value="1"/>
</dbReference>
<evidence type="ECO:0000256" key="6">
    <source>
        <dbReference type="RuleBase" id="RU004178"/>
    </source>
</evidence>
<feature type="domain" description="Glycylpeptide N-tetradecanoyltransferase C-terminal" evidence="8">
    <location>
        <begin position="202"/>
        <end position="384"/>
    </location>
</feature>
<feature type="domain" description="Glycylpeptide N-tetradecanoyltransferase N-terminal" evidence="7">
    <location>
        <begin position="36"/>
        <end position="186"/>
    </location>
</feature>
<dbReference type="EC" id="2.3.1.97" evidence="2"/>
<dbReference type="GO" id="GO:0004379">
    <property type="term" value="F:glycylpeptide N-tetradecanoyltransferase activity"/>
    <property type="evidence" value="ECO:0007669"/>
    <property type="project" value="UniProtKB-EC"/>
</dbReference>
<dbReference type="InterPro" id="IPR000903">
    <property type="entry name" value="NMT"/>
</dbReference>
<keyword evidence="4" id="KW-0012">Acyltransferase</keyword>
<dbReference type="Pfam" id="PF02799">
    <property type="entry name" value="NMT_C"/>
    <property type="match status" value="1"/>
</dbReference>
<dbReference type="InterPro" id="IPR016181">
    <property type="entry name" value="Acyl_CoA_acyltransferase"/>
</dbReference>